<proteinExistence type="predicted"/>
<dbReference type="AlphaFoldDB" id="W6JYQ2"/>
<feature type="compositionally biased region" description="Basic and acidic residues" evidence="1">
    <location>
        <begin position="209"/>
        <end position="221"/>
    </location>
</feature>
<dbReference type="OrthoDB" id="3218417at2"/>
<dbReference type="RefSeq" id="WP_048699663.1">
    <property type="nucleotide sequence ID" value="NZ_HG764815.1"/>
</dbReference>
<evidence type="ECO:0000313" key="2">
    <source>
        <dbReference type="EMBL" id="CCH74262.1"/>
    </source>
</evidence>
<comment type="caution">
    <text evidence="2">The sequence shown here is derived from an EMBL/GenBank/DDBJ whole genome shotgun (WGS) entry which is preliminary data.</text>
</comment>
<name>W6JYQ2_9MICO</name>
<feature type="region of interest" description="Disordered" evidence="1">
    <location>
        <begin position="166"/>
        <end position="221"/>
    </location>
</feature>
<dbReference type="Proteomes" id="UP000035763">
    <property type="component" value="Unassembled WGS sequence"/>
</dbReference>
<organism evidence="2 3">
    <name type="scientific">Nostocoides australiense Ben110</name>
    <dbReference type="NCBI Taxonomy" id="1193182"/>
    <lineage>
        <taxon>Bacteria</taxon>
        <taxon>Bacillati</taxon>
        <taxon>Actinomycetota</taxon>
        <taxon>Actinomycetes</taxon>
        <taxon>Micrococcales</taxon>
        <taxon>Intrasporangiaceae</taxon>
        <taxon>Nostocoides</taxon>
    </lineage>
</organism>
<dbReference type="InterPro" id="IPR022062">
    <property type="entry name" value="DUF3618"/>
</dbReference>
<reference evidence="2 3" key="1">
    <citation type="journal article" date="2013" name="ISME J.">
        <title>A metabolic model for members of the genus Tetrasphaera involved in enhanced biological phosphorus removal.</title>
        <authorList>
            <person name="Kristiansen R."/>
            <person name="Nguyen H.T.T."/>
            <person name="Saunders A.M."/>
            <person name="Nielsen J.L."/>
            <person name="Wimmer R."/>
            <person name="Le V.Q."/>
            <person name="McIlroy S.J."/>
            <person name="Petrovski S."/>
            <person name="Seviour R.J."/>
            <person name="Calteau A."/>
            <person name="Nielsen K.L."/>
            <person name="Nielsen P.H."/>
        </authorList>
    </citation>
    <scope>NUCLEOTIDE SEQUENCE [LARGE SCALE GENOMIC DNA]</scope>
    <source>
        <strain evidence="2 3">Ben110</strain>
    </source>
</reference>
<dbReference type="STRING" id="1193182.BN11_4160002"/>
<evidence type="ECO:0000313" key="3">
    <source>
        <dbReference type="Proteomes" id="UP000035763"/>
    </source>
</evidence>
<feature type="region of interest" description="Disordered" evidence="1">
    <location>
        <begin position="62"/>
        <end position="85"/>
    </location>
</feature>
<dbReference type="Pfam" id="PF12277">
    <property type="entry name" value="DUF3618"/>
    <property type="match status" value="1"/>
</dbReference>
<keyword evidence="3" id="KW-1185">Reference proteome</keyword>
<gene>
    <name evidence="2" type="ORF">BN11_4160002</name>
</gene>
<dbReference type="Gene3D" id="1.20.120.20">
    <property type="entry name" value="Apolipoprotein"/>
    <property type="match status" value="1"/>
</dbReference>
<feature type="compositionally biased region" description="Basic and acidic residues" evidence="1">
    <location>
        <begin position="187"/>
        <end position="197"/>
    </location>
</feature>
<accession>W6JYQ2</accession>
<evidence type="ECO:0000256" key="1">
    <source>
        <dbReference type="SAM" id="MobiDB-lite"/>
    </source>
</evidence>
<sequence length="221" mass="23112">MSNDIPTIDSNDPEQLRRDIEQTRVNLSQNVNALGEAVEPGAVAKRQVEKVQDKVVGAGRGLKEKVMGSDDDYGDSSGLTGKLSDAGDTVGDMAASARAQVENAPSAARRRTRGNPLAAGLVALGAGWLLGSLLPASEKERQLAATAKDAVEEKGQPLLEEAKSVVQEAAENLKEPAQDAANALKESAQESVEKVKAEGQGAAQTVKESAQESKDAVQRNS</sequence>
<evidence type="ECO:0008006" key="4">
    <source>
        <dbReference type="Google" id="ProtNLM"/>
    </source>
</evidence>
<protein>
    <recommendedName>
        <fullName evidence="4">DUF3618 domain-containing protein</fullName>
    </recommendedName>
</protein>
<dbReference type="EMBL" id="CAJA01000353">
    <property type="protein sequence ID" value="CCH74262.1"/>
    <property type="molecule type" value="Genomic_DNA"/>
</dbReference>